<sequence length="863" mass="94206">MGCKIVDGRAGQITDVCQDENGCPRFEPIPADRTIGITYREYPKSTIRTNLNNLNSYSVNVSGNEGQAVMYPSVLVSATAGQSTFGQNPGQYVQPSSAANCGKLVRASQICVGRSNGAFAIYDYFPRELSFGFQSSDTWFAYIYTMNQNAGQIGIASYIIEDEQRGSTGGTSDGTPTGDPLPSSFIANTICHPCANFTCTPASTQCSYTIDSDIDYTGDPDCPHPTLFGIGTDSFKVVFTYDSLSTTIPNGVTDLSVSYDGTNYSDAWNEGENVGIQFDSPQNTWQAGDEAADTFTVYTLEQTGKTGLQVNIRIEPIIDESGSTVAFTGTRWTILDIVSPGTGYAVNDTFNISHSHTHPDNTVTNFTLTLKITAVGPIESQSGSIADLLRTGDTLNGHTITRVLHGPSVDSDYDTNEGLFPYHFAYLNGGGNDFTKNTSYTSNRNHQVTAIAGYGINDVGFFGGLYEFTDKSVQYTTGFVDRNAPDVYNSLVQPETTVHLRNGRVDRVEINENGGGSGWNTLGRVPDLSITAPTVESGEQAEVVGEFTNGVLTNVIVTNQGSGYIESNLPQVSVTNVHKKSTFTVEDAAVREYGFDNLTHFYKTFPEAADAFPELDQTAIQSILSQHETLKANVEPVKTYEFTEPNVEIKKDPNYKRRDEMVQRLFARNDVTPLKTGLVPKQPYNQIDFVDLGSSKEAQDLKKSARELFETPKNQIPTDMEALIQDQIPEKSIYDESYVETVRGPFSELPYASDLTKYFMRQFIPDGRQNVNISVTLGVTQLNKGHAHFNCSALASSRADVTDSNTGQVTSSTFSFPFGQVPQGPGCQDWSATGTMSIRNDFTNATQTMAKATRLYGNPYNVT</sequence>
<proteinExistence type="predicted"/>
<dbReference type="Proteomes" id="UP000201235">
    <property type="component" value="Segment"/>
</dbReference>
<dbReference type="GeneID" id="15311974"/>
<dbReference type="EMBL" id="HQ634175">
    <property type="protein sequence ID" value="AGH26323.1"/>
    <property type="molecule type" value="Genomic_DNA"/>
</dbReference>
<gene>
    <name evidence="1" type="ORF">CPPG_00006</name>
</gene>
<accession>M4QDR9</accession>
<dbReference type="OrthoDB" id="3990at10239"/>
<organism evidence="1 2">
    <name type="scientific">Cyanophage P-RSM1</name>
    <dbReference type="NCBI Taxonomy" id="536444"/>
    <lineage>
        <taxon>Viruses</taxon>
        <taxon>Duplodnaviria</taxon>
        <taxon>Heunggongvirae</taxon>
        <taxon>Uroviricota</taxon>
        <taxon>Caudoviricetes</taxon>
        <taxon>Pantevenvirales</taxon>
        <taxon>Kyanoviridae</taxon>
        <taxon>Emcearvirus</taxon>
        <taxon>Emcearvirus gerard</taxon>
    </lineage>
</organism>
<dbReference type="KEGG" id="vg:15311974"/>
<reference evidence="1 2" key="1">
    <citation type="submission" date="2010-11" db="EMBL/GenBank/DDBJ databases">
        <title>The Genome Sequence of Cyanophage P-RSM1.</title>
        <authorList>
            <consortium name="The Broad Institute Genome Sequencing Platform"/>
            <person name="Henn M.R."/>
            <person name="Sullivan M.S."/>
            <person name="Osburne M.S."/>
            <person name="Levin J."/>
            <person name="Malboeuf C."/>
            <person name="Casali M."/>
            <person name="Russ C."/>
            <person name="Lennon N."/>
            <person name="Chapman S.B."/>
            <person name="Erlich R."/>
            <person name="Young S.K."/>
            <person name="Yandava C."/>
            <person name="Zeng Q."/>
            <person name="Alvarado L."/>
            <person name="Anderson S."/>
            <person name="Berlin A."/>
            <person name="Chen Z."/>
            <person name="Freedman E."/>
            <person name="Gellesch M."/>
            <person name="Goldberg J."/>
            <person name="Green L."/>
            <person name="Griggs A."/>
            <person name="Gujja S."/>
            <person name="Heilman E.R."/>
            <person name="Heiman D."/>
            <person name="Hollinger A."/>
            <person name="Howarth C."/>
            <person name="Larson L."/>
            <person name="Mehta T."/>
            <person name="Pearson M."/>
            <person name="Roberts A."/>
            <person name="Ryan E."/>
            <person name="Saif S."/>
            <person name="Shea T."/>
            <person name="Shenoy N."/>
            <person name="Sisk P."/>
            <person name="Stolte C."/>
            <person name="Sykes S."/>
            <person name="White J."/>
            <person name="Yu Q."/>
            <person name="Coleman M.L."/>
            <person name="Huang K.H."/>
            <person name="Weigele P.R."/>
            <person name="DeFrancesco A.S."/>
            <person name="Kern S.E."/>
            <person name="Thompson L.R."/>
            <person name="Fu R."/>
            <person name="Hombeck B."/>
            <person name="Chisholm S.W."/>
            <person name="Haas B."/>
            <person name="Nusbaum C."/>
            <person name="Birren B."/>
        </authorList>
    </citation>
    <scope>NUCLEOTIDE SEQUENCE [LARGE SCALE GENOMIC DNA]</scope>
    <source>
        <strain evidence="1 2">P-RSM1</strain>
    </source>
</reference>
<keyword evidence="2" id="KW-1185">Reference proteome</keyword>
<evidence type="ECO:0000313" key="2">
    <source>
        <dbReference type="Proteomes" id="UP000201235"/>
    </source>
</evidence>
<evidence type="ECO:0000313" key="1">
    <source>
        <dbReference type="EMBL" id="AGH26323.1"/>
    </source>
</evidence>
<protein>
    <submittedName>
        <fullName evidence="1">Uncharacterized protein</fullName>
    </submittedName>
</protein>
<name>M4QDR9_9CAUD</name>
<dbReference type="RefSeq" id="YP_007877558.1">
    <property type="nucleotide sequence ID" value="NC_021071.1"/>
</dbReference>